<dbReference type="InterPro" id="IPR006594">
    <property type="entry name" value="LisH"/>
</dbReference>
<dbReference type="SMART" id="SM00668">
    <property type="entry name" value="CTLH"/>
    <property type="match status" value="1"/>
</dbReference>
<accession>L8GNY2</accession>
<protein>
    <submittedName>
        <fullName evidence="2">RanBPMrelated, putative</fullName>
    </submittedName>
</protein>
<reference evidence="2 3" key="1">
    <citation type="journal article" date="2013" name="Genome Biol.">
        <title>Genome of Acanthamoeba castellanii highlights extensive lateral gene transfer and early evolution of tyrosine kinase signaling.</title>
        <authorList>
            <person name="Clarke M."/>
            <person name="Lohan A.J."/>
            <person name="Liu B."/>
            <person name="Lagkouvardos I."/>
            <person name="Roy S."/>
            <person name="Zafar N."/>
            <person name="Bertelli C."/>
            <person name="Schilde C."/>
            <person name="Kianianmomeni A."/>
            <person name="Burglin T.R."/>
            <person name="Frech C."/>
            <person name="Turcotte B."/>
            <person name="Kopec K.O."/>
            <person name="Synnott J.M."/>
            <person name="Choo C."/>
            <person name="Paponov I."/>
            <person name="Finkler A."/>
            <person name="Soon Heng Tan C."/>
            <person name="Hutchins A.P."/>
            <person name="Weinmeier T."/>
            <person name="Rattei T."/>
            <person name="Chu J.S."/>
            <person name="Gimenez G."/>
            <person name="Irimia M."/>
            <person name="Rigden D.J."/>
            <person name="Fitzpatrick D.A."/>
            <person name="Lorenzo-Morales J."/>
            <person name="Bateman A."/>
            <person name="Chiu C.H."/>
            <person name="Tang P."/>
            <person name="Hegemann P."/>
            <person name="Fromm H."/>
            <person name="Raoult D."/>
            <person name="Greub G."/>
            <person name="Miranda-Saavedra D."/>
            <person name="Chen N."/>
            <person name="Nash P."/>
            <person name="Ginger M.L."/>
            <person name="Horn M."/>
            <person name="Schaap P."/>
            <person name="Caler L."/>
            <person name="Loftus B."/>
        </authorList>
    </citation>
    <scope>NUCLEOTIDE SEQUENCE [LARGE SCALE GENOMIC DNA]</scope>
    <source>
        <strain evidence="2 3">Neff</strain>
    </source>
</reference>
<dbReference type="OrthoDB" id="14767at2759"/>
<dbReference type="InterPro" id="IPR006595">
    <property type="entry name" value="CTLH_C"/>
</dbReference>
<evidence type="ECO:0000259" key="1">
    <source>
        <dbReference type="PROSITE" id="PS50897"/>
    </source>
</evidence>
<dbReference type="OMA" id="DSECHSM"/>
<dbReference type="InterPro" id="IPR024964">
    <property type="entry name" value="CTLH/CRA"/>
</dbReference>
<evidence type="ECO:0000313" key="3">
    <source>
        <dbReference type="Proteomes" id="UP000011083"/>
    </source>
</evidence>
<feature type="domain" description="CTLH" evidence="1">
    <location>
        <begin position="56"/>
        <end position="113"/>
    </location>
</feature>
<name>L8GNY2_ACACF</name>
<dbReference type="InterPro" id="IPR050618">
    <property type="entry name" value="Ubq-SigPath_Reg"/>
</dbReference>
<dbReference type="PROSITE" id="PS50897">
    <property type="entry name" value="CTLH"/>
    <property type="match status" value="1"/>
</dbReference>
<keyword evidence="3" id="KW-1185">Reference proteome</keyword>
<dbReference type="Pfam" id="PF10607">
    <property type="entry name" value="CTLH"/>
    <property type="match status" value="1"/>
</dbReference>
<dbReference type="PROSITE" id="PS50896">
    <property type="entry name" value="LISH"/>
    <property type="match status" value="1"/>
</dbReference>
<dbReference type="VEuPathDB" id="AmoebaDB:ACA1_306850"/>
<organism evidence="2 3">
    <name type="scientific">Acanthamoeba castellanii (strain ATCC 30010 / Neff)</name>
    <dbReference type="NCBI Taxonomy" id="1257118"/>
    <lineage>
        <taxon>Eukaryota</taxon>
        <taxon>Amoebozoa</taxon>
        <taxon>Discosea</taxon>
        <taxon>Longamoebia</taxon>
        <taxon>Centramoebida</taxon>
        <taxon>Acanthamoebidae</taxon>
        <taxon>Acanthamoeba</taxon>
    </lineage>
</organism>
<dbReference type="RefSeq" id="XP_004336902.1">
    <property type="nucleotide sequence ID" value="XM_004336854.1"/>
</dbReference>
<gene>
    <name evidence="2" type="ORF">ACA1_306850</name>
</gene>
<dbReference type="STRING" id="1257118.L8GNY2"/>
<dbReference type="InterPro" id="IPR013144">
    <property type="entry name" value="CRA_dom"/>
</dbReference>
<dbReference type="AlphaFoldDB" id="L8GNY2"/>
<dbReference type="Proteomes" id="UP000011083">
    <property type="component" value="Unassembled WGS sequence"/>
</dbReference>
<dbReference type="EMBL" id="KB008042">
    <property type="protein sequence ID" value="ELR14889.1"/>
    <property type="molecule type" value="Genomic_DNA"/>
</dbReference>
<evidence type="ECO:0000313" key="2">
    <source>
        <dbReference type="EMBL" id="ELR14889.1"/>
    </source>
</evidence>
<dbReference type="GeneID" id="14915495"/>
<dbReference type="SMART" id="SM00757">
    <property type="entry name" value="CRA"/>
    <property type="match status" value="1"/>
</dbReference>
<proteinExistence type="predicted"/>
<sequence>MEDEGERHEIEAVEVNPYDVRVLVLNYLLHHCYVDTAQAFIEACNLHEEGKMLRVAVQQRKDIVDLVRGGAIDEAIKLIRSAFPQLLDKHPEVRFKLLCQRFIELIRQRKKEEALLFAQKEWSPHAKDDPSLLDELQDVFALIAYEDPETSPVCQYMAEDYKDQIALRVNSAILEHHGLAGEAALEVVLRHLAALRQVMAEGRRASGGGSSKGAAPAWSLRAYLDRHHE</sequence>
<dbReference type="PANTHER" id="PTHR12864">
    <property type="entry name" value="RAN BINDING PROTEIN 9-RELATED"/>
    <property type="match status" value="1"/>
</dbReference>
<dbReference type="KEGG" id="acan:ACA1_306850"/>